<dbReference type="PANTHER" id="PTHR31609">
    <property type="entry name" value="YDJC DEACETYLASE FAMILY MEMBER"/>
    <property type="match status" value="1"/>
</dbReference>
<dbReference type="RefSeq" id="WP_150098391.1">
    <property type="nucleotide sequence ID" value="NZ_VWPL01000030.1"/>
</dbReference>
<keyword evidence="7" id="KW-1185">Reference proteome</keyword>
<protein>
    <submittedName>
        <fullName evidence="6">ChbG/HpnK family deacetylase</fullName>
    </submittedName>
</protein>
<dbReference type="Pfam" id="PF04794">
    <property type="entry name" value="YdjC"/>
    <property type="match status" value="1"/>
</dbReference>
<evidence type="ECO:0000256" key="5">
    <source>
        <dbReference type="ARBA" id="ARBA00023277"/>
    </source>
</evidence>
<evidence type="ECO:0000313" key="7">
    <source>
        <dbReference type="Proteomes" id="UP000323886"/>
    </source>
</evidence>
<dbReference type="SUPFAM" id="SSF88713">
    <property type="entry name" value="Glycoside hydrolase/deacetylase"/>
    <property type="match status" value="1"/>
</dbReference>
<dbReference type="OrthoDB" id="9774177at2"/>
<dbReference type="GO" id="GO:0005975">
    <property type="term" value="P:carbohydrate metabolic process"/>
    <property type="evidence" value="ECO:0007669"/>
    <property type="project" value="InterPro"/>
</dbReference>
<dbReference type="InterPro" id="IPR011330">
    <property type="entry name" value="Glyco_hydro/deAcase_b/a-brl"/>
</dbReference>
<gene>
    <name evidence="6" type="ORF">F1193_13805</name>
</gene>
<dbReference type="PANTHER" id="PTHR31609:SF1">
    <property type="entry name" value="CARBOHYDRATE DEACETYLASE"/>
    <property type="match status" value="1"/>
</dbReference>
<dbReference type="GO" id="GO:0016787">
    <property type="term" value="F:hydrolase activity"/>
    <property type="evidence" value="ECO:0007669"/>
    <property type="project" value="UniProtKB-KW"/>
</dbReference>
<name>A0A5M6HR66_9HYPH</name>
<accession>A0A5M6HR66</accession>
<proteinExistence type="predicted"/>
<evidence type="ECO:0000256" key="3">
    <source>
        <dbReference type="ARBA" id="ARBA00022801"/>
    </source>
</evidence>
<evidence type="ECO:0000256" key="1">
    <source>
        <dbReference type="ARBA" id="ARBA00001946"/>
    </source>
</evidence>
<dbReference type="EMBL" id="VWPL01000030">
    <property type="protein sequence ID" value="KAA5598187.1"/>
    <property type="molecule type" value="Genomic_DNA"/>
</dbReference>
<keyword evidence="2" id="KW-0479">Metal-binding</keyword>
<comment type="cofactor">
    <cofactor evidence="1">
        <name>Mg(2+)</name>
        <dbReference type="ChEBI" id="CHEBI:18420"/>
    </cofactor>
</comment>
<comment type="caution">
    <text evidence="6">The sequence shown here is derived from an EMBL/GenBank/DDBJ whole genome shotgun (WGS) entry which is preliminary data.</text>
</comment>
<dbReference type="AlphaFoldDB" id="A0A5M6HR66"/>
<organism evidence="6 7">
    <name type="scientific">Blastochloris sulfoviridis</name>
    <dbReference type="NCBI Taxonomy" id="50712"/>
    <lineage>
        <taxon>Bacteria</taxon>
        <taxon>Pseudomonadati</taxon>
        <taxon>Pseudomonadota</taxon>
        <taxon>Alphaproteobacteria</taxon>
        <taxon>Hyphomicrobiales</taxon>
        <taxon>Blastochloridaceae</taxon>
        <taxon>Blastochloris</taxon>
    </lineage>
</organism>
<dbReference type="GO" id="GO:0046872">
    <property type="term" value="F:metal ion binding"/>
    <property type="evidence" value="ECO:0007669"/>
    <property type="project" value="UniProtKB-KW"/>
</dbReference>
<dbReference type="Proteomes" id="UP000323886">
    <property type="component" value="Unassembled WGS sequence"/>
</dbReference>
<sequence>MRRLIVNADDLGHSDAVNAAIFALMASGHVTSASLMMNAPAVEAAVREIARFPGRSFGVHLNATDFPPLCRDAGLAVLCDGTGSLHTEWARGRRHLPRRARQAVFAEWCAQVERALALGVPVSHLDSHHHLHTHPSLFLVLKRVQRRFGIRRVRLARNLFAAGEHVRPGFAAGTAAWNLALRTIYRTRTADAFTAFRTFHEREQNERARSDLSWQGTLELMCHPGGEMFAAETRLLASDWRETLAGGAELISYHEV</sequence>
<keyword evidence="5" id="KW-0119">Carbohydrate metabolism</keyword>
<dbReference type="Gene3D" id="3.20.20.370">
    <property type="entry name" value="Glycoside hydrolase/deacetylase"/>
    <property type="match status" value="1"/>
</dbReference>
<dbReference type="GO" id="GO:0019213">
    <property type="term" value="F:deacetylase activity"/>
    <property type="evidence" value="ECO:0007669"/>
    <property type="project" value="TreeGrafter"/>
</dbReference>
<dbReference type="InterPro" id="IPR006879">
    <property type="entry name" value="YdjC-like"/>
</dbReference>
<evidence type="ECO:0000256" key="2">
    <source>
        <dbReference type="ARBA" id="ARBA00022723"/>
    </source>
</evidence>
<evidence type="ECO:0000256" key="4">
    <source>
        <dbReference type="ARBA" id="ARBA00022842"/>
    </source>
</evidence>
<reference evidence="6 7" key="1">
    <citation type="submission" date="2019-09" db="EMBL/GenBank/DDBJ databases">
        <title>Draft Whole-Genome sequence of Blastochloris sulfoviridis DSM 729.</title>
        <authorList>
            <person name="Meyer T.E."/>
            <person name="Kyndt J.A."/>
        </authorList>
    </citation>
    <scope>NUCLEOTIDE SEQUENCE [LARGE SCALE GENOMIC DNA]</scope>
    <source>
        <strain evidence="6 7">DSM 729</strain>
    </source>
</reference>
<evidence type="ECO:0000313" key="6">
    <source>
        <dbReference type="EMBL" id="KAA5598187.1"/>
    </source>
</evidence>
<keyword evidence="4" id="KW-0460">Magnesium</keyword>
<keyword evidence="3" id="KW-0378">Hydrolase</keyword>